<reference evidence="3" key="2">
    <citation type="submission" date="2016-10" db="EMBL/GenBank/DDBJ databases">
        <authorList>
            <person name="de Groot N.N."/>
        </authorList>
    </citation>
    <scope>NUCLEOTIDE SEQUENCE [LARGE SCALE GENOMIC DNA]</scope>
    <source>
        <strain evidence="3">GAS369</strain>
    </source>
</reference>
<dbReference type="EMBL" id="LT629750">
    <property type="protein sequence ID" value="SDS76581.1"/>
    <property type="molecule type" value="Genomic_DNA"/>
</dbReference>
<accession>A0A1H2BE84</accession>
<evidence type="ECO:0000256" key="1">
    <source>
        <dbReference type="SAM" id="Phobius"/>
    </source>
</evidence>
<reference evidence="4" key="1">
    <citation type="submission" date="2016-10" db="EMBL/GenBank/DDBJ databases">
        <authorList>
            <person name="Varghese N."/>
            <person name="Submissions S."/>
        </authorList>
    </citation>
    <scope>NUCLEOTIDE SEQUENCE [LARGE SCALE GENOMIC DNA]</scope>
    <source>
        <strain evidence="4">GAS369</strain>
    </source>
</reference>
<keyword evidence="1" id="KW-1133">Transmembrane helix</keyword>
<gene>
    <name evidence="2" type="ORF">SAMN05444158_3125</name>
    <name evidence="3" type="ORF">SAMN05444158_7087</name>
</gene>
<dbReference type="EMBL" id="LT629750">
    <property type="protein sequence ID" value="SDT56575.1"/>
    <property type="molecule type" value="Genomic_DNA"/>
</dbReference>
<protein>
    <submittedName>
        <fullName evidence="3">Uncharacterized protein</fullName>
    </submittedName>
</protein>
<organism evidence="3 4">
    <name type="scientific">Bradyrhizobium canariense</name>
    <dbReference type="NCBI Taxonomy" id="255045"/>
    <lineage>
        <taxon>Bacteria</taxon>
        <taxon>Pseudomonadati</taxon>
        <taxon>Pseudomonadota</taxon>
        <taxon>Alphaproteobacteria</taxon>
        <taxon>Hyphomicrobiales</taxon>
        <taxon>Nitrobacteraceae</taxon>
        <taxon>Bradyrhizobium</taxon>
    </lineage>
</organism>
<feature type="transmembrane region" description="Helical" evidence="1">
    <location>
        <begin position="40"/>
        <end position="58"/>
    </location>
</feature>
<proteinExistence type="predicted"/>
<dbReference type="AlphaFoldDB" id="A0A1H2BE84"/>
<evidence type="ECO:0000313" key="4">
    <source>
        <dbReference type="Proteomes" id="UP000243904"/>
    </source>
</evidence>
<keyword evidence="4" id="KW-1185">Reference proteome</keyword>
<sequence length="64" mass="7124">MDSLNLRFRYVLAFLIGAAITAAALRHAVHMYGGIPREEIRVGALMAIPAVALVIIFFRGKRQR</sequence>
<keyword evidence="1" id="KW-0472">Membrane</keyword>
<keyword evidence="1" id="KW-0812">Transmembrane</keyword>
<evidence type="ECO:0000313" key="3">
    <source>
        <dbReference type="EMBL" id="SDT56575.1"/>
    </source>
</evidence>
<evidence type="ECO:0000313" key="2">
    <source>
        <dbReference type="EMBL" id="SDS76581.1"/>
    </source>
</evidence>
<name>A0A1H2BE84_9BRAD</name>
<dbReference type="Proteomes" id="UP000243904">
    <property type="component" value="Chromosome I"/>
</dbReference>